<evidence type="ECO:0000313" key="4">
    <source>
        <dbReference type="Proteomes" id="UP001257060"/>
    </source>
</evidence>
<keyword evidence="4" id="KW-1185">Reference proteome</keyword>
<keyword evidence="2" id="KW-0812">Transmembrane</keyword>
<feature type="transmembrane region" description="Helical" evidence="2">
    <location>
        <begin position="20"/>
        <end position="46"/>
    </location>
</feature>
<reference evidence="3 4" key="1">
    <citation type="submission" date="2022-06" db="EMBL/GenBank/DDBJ databases">
        <title>Halogeometricum sp. a new haloarchaeum isolate from saline soil.</title>
        <authorList>
            <person name="Strakova D."/>
            <person name="Galisteo C."/>
            <person name="Sanchez-Porro C."/>
            <person name="Ventosa A."/>
        </authorList>
    </citation>
    <scope>NUCLEOTIDE SEQUENCE [LARGE SCALE GENOMIC DNA]</scope>
    <source>
        <strain evidence="3 4">S1BR25-6</strain>
    </source>
</reference>
<sequence length="132" mass="13339">MPLTDSVPGMRVESPVRNALLAVAYLGLLPIAITFLPATLAVVVGLNVGGAADRLSGLPGVGEGGVVAAAVGAAFGFALLAALDVIFPDERERNQREIPGAAVFESRPTVSSTSPAEDDSAVGTKSNPETRA</sequence>
<keyword evidence="2" id="KW-1133">Transmembrane helix</keyword>
<feature type="compositionally biased region" description="Polar residues" evidence="1">
    <location>
        <begin position="123"/>
        <end position="132"/>
    </location>
</feature>
<feature type="region of interest" description="Disordered" evidence="1">
    <location>
        <begin position="97"/>
        <end position="132"/>
    </location>
</feature>
<accession>A0ABU2GGQ4</accession>
<evidence type="ECO:0000313" key="3">
    <source>
        <dbReference type="EMBL" id="MDS0299443.1"/>
    </source>
</evidence>
<keyword evidence="2" id="KW-0472">Membrane</keyword>
<organism evidence="3 4">
    <name type="scientific">Halogeometricum salsisoli</name>
    <dbReference type="NCBI Taxonomy" id="2950536"/>
    <lineage>
        <taxon>Archaea</taxon>
        <taxon>Methanobacteriati</taxon>
        <taxon>Methanobacteriota</taxon>
        <taxon>Stenosarchaea group</taxon>
        <taxon>Halobacteria</taxon>
        <taxon>Halobacteriales</taxon>
        <taxon>Haloferacaceae</taxon>
        <taxon>Halogeometricum</taxon>
    </lineage>
</organism>
<evidence type="ECO:0000256" key="1">
    <source>
        <dbReference type="SAM" id="MobiDB-lite"/>
    </source>
</evidence>
<evidence type="ECO:0000256" key="2">
    <source>
        <dbReference type="SAM" id="Phobius"/>
    </source>
</evidence>
<proteinExistence type="predicted"/>
<name>A0ABU2GGQ4_9EURY</name>
<dbReference type="Proteomes" id="UP001257060">
    <property type="component" value="Unassembled WGS sequence"/>
</dbReference>
<comment type="caution">
    <text evidence="3">The sequence shown here is derived from an EMBL/GenBank/DDBJ whole genome shotgun (WGS) entry which is preliminary data.</text>
</comment>
<evidence type="ECO:0008006" key="5">
    <source>
        <dbReference type="Google" id="ProtNLM"/>
    </source>
</evidence>
<gene>
    <name evidence="3" type="ORF">NDI76_11885</name>
</gene>
<dbReference type="RefSeq" id="WP_310924302.1">
    <property type="nucleotide sequence ID" value="NZ_JAMQOP010000002.1"/>
</dbReference>
<dbReference type="EMBL" id="JAMQOP010000002">
    <property type="protein sequence ID" value="MDS0299443.1"/>
    <property type="molecule type" value="Genomic_DNA"/>
</dbReference>
<feature type="transmembrane region" description="Helical" evidence="2">
    <location>
        <begin position="66"/>
        <end position="87"/>
    </location>
</feature>
<protein>
    <recommendedName>
        <fullName evidence="5">Cox cluster protein</fullName>
    </recommendedName>
</protein>